<feature type="transmembrane region" description="Helical" evidence="6">
    <location>
        <begin position="29"/>
        <end position="48"/>
    </location>
</feature>
<accession>A0A660CCF7</accession>
<proteinExistence type="predicted"/>
<dbReference type="Proteomes" id="UP000317303">
    <property type="component" value="Unassembled WGS sequence"/>
</dbReference>
<comment type="subcellular location">
    <subcellularLocation>
        <location evidence="1">Cell membrane</location>
        <topology evidence="1">Multi-pass membrane protein</topology>
    </subcellularLocation>
</comment>
<dbReference type="Pfam" id="PF02653">
    <property type="entry name" value="BPD_transp_2"/>
    <property type="match status" value="1"/>
</dbReference>
<evidence type="ECO:0000256" key="6">
    <source>
        <dbReference type="SAM" id="Phobius"/>
    </source>
</evidence>
<dbReference type="OrthoDB" id="9808136at2"/>
<dbReference type="GO" id="GO:0022857">
    <property type="term" value="F:transmembrane transporter activity"/>
    <property type="evidence" value="ECO:0007669"/>
    <property type="project" value="InterPro"/>
</dbReference>
<reference evidence="7 8" key="1">
    <citation type="submission" date="2019-07" db="EMBL/GenBank/DDBJ databases">
        <title>R&amp;d 2014.</title>
        <authorList>
            <person name="Klenk H.-P."/>
        </authorList>
    </citation>
    <scope>NUCLEOTIDE SEQUENCE [LARGE SCALE GENOMIC DNA]</scope>
    <source>
        <strain evidence="7 8">DSM 43194</strain>
    </source>
</reference>
<keyword evidence="2" id="KW-1003">Cell membrane</keyword>
<dbReference type="AlphaFoldDB" id="A0A660CCF7"/>
<protein>
    <submittedName>
        <fullName evidence="7">Simple sugar transport system permease protein</fullName>
    </submittedName>
</protein>
<feature type="transmembrane region" description="Helical" evidence="6">
    <location>
        <begin position="177"/>
        <end position="198"/>
    </location>
</feature>
<dbReference type="CDD" id="cd06579">
    <property type="entry name" value="TM_PBP1_transp_AraH_like"/>
    <property type="match status" value="1"/>
</dbReference>
<keyword evidence="7" id="KW-0813">Transport</keyword>
<feature type="transmembrane region" description="Helical" evidence="6">
    <location>
        <begin position="110"/>
        <end position="131"/>
    </location>
</feature>
<keyword evidence="8" id="KW-1185">Reference proteome</keyword>
<dbReference type="InterPro" id="IPR001851">
    <property type="entry name" value="ABC_transp_permease"/>
</dbReference>
<feature type="transmembrane region" description="Helical" evidence="6">
    <location>
        <begin position="229"/>
        <end position="248"/>
    </location>
</feature>
<evidence type="ECO:0000256" key="1">
    <source>
        <dbReference type="ARBA" id="ARBA00004651"/>
    </source>
</evidence>
<dbReference type="PANTHER" id="PTHR32196">
    <property type="entry name" value="ABC TRANSPORTER PERMEASE PROTEIN YPHD-RELATED-RELATED"/>
    <property type="match status" value="1"/>
</dbReference>
<dbReference type="GO" id="GO:0005886">
    <property type="term" value="C:plasma membrane"/>
    <property type="evidence" value="ECO:0007669"/>
    <property type="project" value="UniProtKB-SubCell"/>
</dbReference>
<dbReference type="PANTHER" id="PTHR32196:SF72">
    <property type="entry name" value="RIBOSE IMPORT PERMEASE PROTEIN RBSC"/>
    <property type="match status" value="1"/>
</dbReference>
<evidence type="ECO:0000256" key="4">
    <source>
        <dbReference type="ARBA" id="ARBA00022989"/>
    </source>
</evidence>
<evidence type="ECO:0000256" key="3">
    <source>
        <dbReference type="ARBA" id="ARBA00022692"/>
    </source>
</evidence>
<dbReference type="RefSeq" id="WP_030532513.1">
    <property type="nucleotide sequence ID" value="NZ_JOIJ01000008.1"/>
</dbReference>
<evidence type="ECO:0000256" key="2">
    <source>
        <dbReference type="ARBA" id="ARBA00022475"/>
    </source>
</evidence>
<feature type="transmembrane region" description="Helical" evidence="6">
    <location>
        <begin position="284"/>
        <end position="302"/>
    </location>
</feature>
<evidence type="ECO:0000313" key="7">
    <source>
        <dbReference type="EMBL" id="TWH18505.1"/>
    </source>
</evidence>
<feature type="transmembrane region" description="Helical" evidence="6">
    <location>
        <begin position="138"/>
        <end position="157"/>
    </location>
</feature>
<evidence type="ECO:0000256" key="5">
    <source>
        <dbReference type="ARBA" id="ARBA00023136"/>
    </source>
</evidence>
<keyword evidence="7" id="KW-0762">Sugar transport</keyword>
<keyword evidence="3 6" id="KW-0812">Transmembrane</keyword>
<gene>
    <name evidence="7" type="ORF">JD82_00323</name>
</gene>
<feature type="transmembrane region" description="Helical" evidence="6">
    <location>
        <begin position="308"/>
        <end position="326"/>
    </location>
</feature>
<dbReference type="EMBL" id="VLJV01000001">
    <property type="protein sequence ID" value="TWH18505.1"/>
    <property type="molecule type" value="Genomic_DNA"/>
</dbReference>
<sequence>MTTQVAGTSTAADRDLAAQPSWWQRVNKATVAMLGVTVLLFLGFSLGSSNFLTFGNMSNLATQVAITLIVAIAMTFVITTGQIDLSVGSTVAFVAALTAELLQAGLDSSVVILLGLVAGLFWGSVNGWLSAYQNIPPFIVTLAAMSIIRGIALLWTEGFSVPIDRRLFVAEIGEAEFLGFSALAWIALATAIVGGILLSRMRFGRYVNGIGAQEESVRRAGVNTRRIKMITLMLTGLAAGAAGILTAARLGSGSANSAEGFELTVIAAVVLGGTNLFGGRGTIVGTVIGALITGVIANGLTLMGVSPFLTPIVTGLVLIAAIWINLRGRSIADLVAHLTRRT</sequence>
<keyword evidence="4 6" id="KW-1133">Transmembrane helix</keyword>
<feature type="transmembrane region" description="Helical" evidence="6">
    <location>
        <begin position="260"/>
        <end position="277"/>
    </location>
</feature>
<feature type="transmembrane region" description="Helical" evidence="6">
    <location>
        <begin position="60"/>
        <end position="78"/>
    </location>
</feature>
<evidence type="ECO:0000313" key="8">
    <source>
        <dbReference type="Proteomes" id="UP000317303"/>
    </source>
</evidence>
<keyword evidence="5 6" id="KW-0472">Membrane</keyword>
<organism evidence="7 8">
    <name type="scientific">Prauserella rugosa</name>
    <dbReference type="NCBI Taxonomy" id="43354"/>
    <lineage>
        <taxon>Bacteria</taxon>
        <taxon>Bacillati</taxon>
        <taxon>Actinomycetota</taxon>
        <taxon>Actinomycetes</taxon>
        <taxon>Pseudonocardiales</taxon>
        <taxon>Pseudonocardiaceae</taxon>
        <taxon>Prauserella</taxon>
    </lineage>
</organism>
<comment type="caution">
    <text evidence="7">The sequence shown here is derived from an EMBL/GenBank/DDBJ whole genome shotgun (WGS) entry which is preliminary data.</text>
</comment>
<name>A0A660CCF7_9PSEU</name>